<dbReference type="EMBL" id="FN315015">
    <property type="protein sequence ID" value="CAX70747.1"/>
    <property type="molecule type" value="mRNA"/>
</dbReference>
<dbReference type="EMBL" id="FN315016">
    <property type="protein sequence ID" value="CAX70748.1"/>
    <property type="molecule type" value="mRNA"/>
</dbReference>
<comment type="subcellular location">
    <subcellularLocation>
        <location evidence="2">Endoplasmic reticulum membrane</location>
        <topology evidence="2">Multi-pass membrane protein</topology>
    </subcellularLocation>
</comment>
<keyword evidence="7 10" id="KW-1133">Transmembrane helix</keyword>
<evidence type="ECO:0000256" key="9">
    <source>
        <dbReference type="ARBA" id="ARBA00030917"/>
    </source>
</evidence>
<evidence type="ECO:0000256" key="3">
    <source>
        <dbReference type="ARBA" id="ARBA00007990"/>
    </source>
</evidence>
<comment type="similarity">
    <text evidence="3">Belongs to the TRAP-gamma family.</text>
</comment>
<gene>
    <name evidence="11" type="primary">TRAP-gamma</name>
</gene>
<proteinExistence type="evidence at transcript level"/>
<keyword evidence="8 10" id="KW-0472">Membrane</keyword>
<dbReference type="AlphaFoldDB" id="C1L7R9"/>
<comment type="function">
    <text evidence="1">TRAP proteins are part of a complex whose function is to bind calcium to the ER membrane and thereby regulate the retention of ER resident proteins.</text>
</comment>
<evidence type="ECO:0000313" key="11">
    <source>
        <dbReference type="EMBL" id="CAX70747.1"/>
    </source>
</evidence>
<evidence type="ECO:0000256" key="6">
    <source>
        <dbReference type="ARBA" id="ARBA00022824"/>
    </source>
</evidence>
<reference evidence="11" key="1">
    <citation type="journal article" date="2009" name="Nature">
        <title>The Schistosoma japonicum genome reveals features of host-parasite interplay.</title>
        <authorList>
            <person name="Liu F."/>
            <person name="Zhou Y."/>
            <person name="Wang Z.Q."/>
            <person name="Lu G."/>
            <person name="Zheng H."/>
            <person name="Brindley P.J."/>
            <person name="McManus D.P."/>
            <person name="Blair D."/>
            <person name="Zhang Q.H."/>
            <person name="Zhong Y."/>
            <person name="Wang S."/>
            <person name="Han Z.G."/>
            <person name="Chen Z."/>
        </authorList>
    </citation>
    <scope>NUCLEOTIDE SEQUENCE</scope>
    <source>
        <strain evidence="11">Anhui</strain>
    </source>
</reference>
<keyword evidence="5 10" id="KW-0812">Transmembrane</keyword>
<feature type="transmembrane region" description="Helical" evidence="10">
    <location>
        <begin position="27"/>
        <end position="46"/>
    </location>
</feature>
<evidence type="ECO:0000256" key="1">
    <source>
        <dbReference type="ARBA" id="ARBA00002838"/>
    </source>
</evidence>
<accession>C1L7R9</accession>
<evidence type="ECO:0000256" key="7">
    <source>
        <dbReference type="ARBA" id="ARBA00022989"/>
    </source>
</evidence>
<organism evidence="11">
    <name type="scientific">Schistosoma japonicum</name>
    <name type="common">Blood fluke</name>
    <dbReference type="NCBI Taxonomy" id="6182"/>
    <lineage>
        <taxon>Eukaryota</taxon>
        <taxon>Metazoa</taxon>
        <taxon>Spiralia</taxon>
        <taxon>Lophotrochozoa</taxon>
        <taxon>Platyhelminthes</taxon>
        <taxon>Trematoda</taxon>
        <taxon>Digenea</taxon>
        <taxon>Strigeidida</taxon>
        <taxon>Schistosomatoidea</taxon>
        <taxon>Schistosomatidae</taxon>
        <taxon>Schistosoma</taxon>
    </lineage>
</organism>
<feature type="transmembrane region" description="Helical" evidence="10">
    <location>
        <begin position="52"/>
        <end position="73"/>
    </location>
</feature>
<evidence type="ECO:0000256" key="2">
    <source>
        <dbReference type="ARBA" id="ARBA00004477"/>
    </source>
</evidence>
<feature type="transmembrane region" description="Helical" evidence="10">
    <location>
        <begin position="132"/>
        <end position="152"/>
    </location>
</feature>
<dbReference type="PANTHER" id="PTHR13399">
    <property type="entry name" value="TRANSLOCON-ASSOCIATED PROTEIN TRAP , GAMMA SUBUNIT"/>
    <property type="match status" value="1"/>
</dbReference>
<dbReference type="Pfam" id="PF07074">
    <property type="entry name" value="TRAP-gamma"/>
    <property type="match status" value="1"/>
</dbReference>
<sequence length="162" mass="18747">MVVRITKEDERLLEEYSQAASKSSEKLVYVNAIMISSIPIWLFFGVHKMPLVANSVLFAIISLASTFLMSLAYKNSKAPLMERIAIRRTEAITKEVNSEACKDKKLSKKNREDIVRERTKKLLITSPRPSQYFIITAYFFYFCCSYLLFSIISRTRCILYTC</sequence>
<dbReference type="InterPro" id="IPR009779">
    <property type="entry name" value="SSR3"/>
</dbReference>
<dbReference type="GO" id="GO:0005789">
    <property type="term" value="C:endoplasmic reticulum membrane"/>
    <property type="evidence" value="ECO:0007669"/>
    <property type="project" value="UniProtKB-SubCell"/>
</dbReference>
<evidence type="ECO:0000256" key="10">
    <source>
        <dbReference type="SAM" id="Phobius"/>
    </source>
</evidence>
<keyword evidence="6" id="KW-0256">Endoplasmic reticulum</keyword>
<dbReference type="GO" id="GO:0006614">
    <property type="term" value="P:SRP-dependent cotranslational protein targeting to membrane"/>
    <property type="evidence" value="ECO:0007669"/>
    <property type="project" value="InterPro"/>
</dbReference>
<evidence type="ECO:0000256" key="5">
    <source>
        <dbReference type="ARBA" id="ARBA00022692"/>
    </source>
</evidence>
<name>C1L7R9_SCHJA</name>
<dbReference type="PANTHER" id="PTHR13399:SF2">
    <property type="entry name" value="TRANSLOCON-ASSOCIATED PROTEIN SUBUNIT GAMMA"/>
    <property type="match status" value="1"/>
</dbReference>
<protein>
    <recommendedName>
        <fullName evidence="4">Translocon-associated protein subunit gamma</fullName>
    </recommendedName>
    <alternativeName>
        <fullName evidence="9">Signal sequence receptor subunit gamma</fullName>
    </alternativeName>
</protein>
<reference evidence="11" key="2">
    <citation type="submission" date="2009-03" db="EMBL/GenBank/DDBJ databases">
        <authorList>
            <person name="Gang L."/>
        </authorList>
    </citation>
    <scope>NUCLEOTIDE SEQUENCE</scope>
    <source>
        <strain evidence="11">Anhui</strain>
    </source>
</reference>
<evidence type="ECO:0000256" key="4">
    <source>
        <dbReference type="ARBA" id="ARBA00022231"/>
    </source>
</evidence>
<evidence type="ECO:0000256" key="8">
    <source>
        <dbReference type="ARBA" id="ARBA00023136"/>
    </source>
</evidence>